<keyword evidence="3" id="KW-1185">Reference proteome</keyword>
<dbReference type="HOGENOM" id="CLU_1804892_0_0_6"/>
<evidence type="ECO:0000313" key="3">
    <source>
        <dbReference type="Proteomes" id="UP000000466"/>
    </source>
</evidence>
<evidence type="ECO:0000313" key="2">
    <source>
        <dbReference type="EMBL" id="AFU99081.1"/>
    </source>
</evidence>
<dbReference type="AlphaFoldDB" id="K4KJ60"/>
<dbReference type="InterPro" id="IPR019734">
    <property type="entry name" value="TPR_rpt"/>
</dbReference>
<dbReference type="SMART" id="SM00028">
    <property type="entry name" value="TPR"/>
    <property type="match status" value="2"/>
</dbReference>
<dbReference type="SUPFAM" id="SSF48452">
    <property type="entry name" value="TPR-like"/>
    <property type="match status" value="1"/>
</dbReference>
<proteinExistence type="predicted"/>
<dbReference type="KEGG" id="saga:M5M_09480"/>
<protein>
    <submittedName>
        <fullName evidence="2">Uncharacterized protein</fullName>
    </submittedName>
</protein>
<dbReference type="Pfam" id="PF14559">
    <property type="entry name" value="TPR_19"/>
    <property type="match status" value="1"/>
</dbReference>
<accession>K4KJ60</accession>
<evidence type="ECO:0000256" key="1">
    <source>
        <dbReference type="SAM" id="MobiDB-lite"/>
    </source>
</evidence>
<feature type="region of interest" description="Disordered" evidence="1">
    <location>
        <begin position="35"/>
        <end position="56"/>
    </location>
</feature>
<sequence>MGAEPADALVEKAVARLIIAFVLLWMVGCASAPEPALPPETEPAAEPAPVAPAPAKAPTQNAVTAYARSADAAFQQGDYRRAISLAERGLRSNRYAADLYLLLAQAYDALGNRDQARNFARLGLRYSGSDETLTAQLQQFAQP</sequence>
<gene>
    <name evidence="2" type="ordered locus">M5M_09480</name>
</gene>
<reference evidence="2 3" key="1">
    <citation type="journal article" date="2013" name="Genome Announc.">
        <title>Complete genome sequence of Simiduia agarivorans SA1(T), a marine bacterium able to degrade a variety of polysaccharides.</title>
        <authorList>
            <person name="Lin S.Y."/>
            <person name="Shieh W.Y."/>
            <person name="Chen J.S."/>
            <person name="Tang S.L."/>
        </authorList>
    </citation>
    <scope>NUCLEOTIDE SEQUENCE [LARGE SCALE GENOMIC DNA]</scope>
    <source>
        <strain evidence="3">DSM 21679 / JCM 13881 / BCRC 17597 / SA1</strain>
    </source>
</reference>
<dbReference type="Gene3D" id="1.25.40.10">
    <property type="entry name" value="Tetratricopeptide repeat domain"/>
    <property type="match status" value="1"/>
</dbReference>
<dbReference type="eggNOG" id="ENOG5033G3E">
    <property type="taxonomic scope" value="Bacteria"/>
</dbReference>
<dbReference type="InterPro" id="IPR011990">
    <property type="entry name" value="TPR-like_helical_dom_sf"/>
</dbReference>
<feature type="compositionally biased region" description="Low complexity" evidence="1">
    <location>
        <begin position="42"/>
        <end position="56"/>
    </location>
</feature>
<dbReference type="STRING" id="1117647.M5M_09480"/>
<dbReference type="Proteomes" id="UP000000466">
    <property type="component" value="Chromosome"/>
</dbReference>
<organism evidence="2 3">
    <name type="scientific">Simiduia agarivorans (strain DSM 21679 / JCM 13881 / BCRC 17597 / SA1)</name>
    <dbReference type="NCBI Taxonomy" id="1117647"/>
    <lineage>
        <taxon>Bacteria</taxon>
        <taxon>Pseudomonadati</taxon>
        <taxon>Pseudomonadota</taxon>
        <taxon>Gammaproteobacteria</taxon>
        <taxon>Cellvibrionales</taxon>
        <taxon>Cellvibrionaceae</taxon>
        <taxon>Simiduia</taxon>
    </lineage>
</organism>
<name>K4KJ60_SIMAS</name>
<dbReference type="EMBL" id="CP003746">
    <property type="protein sequence ID" value="AFU99081.1"/>
    <property type="molecule type" value="Genomic_DNA"/>
</dbReference>